<evidence type="ECO:0000313" key="2">
    <source>
        <dbReference type="EMBL" id="KAK3314081.1"/>
    </source>
</evidence>
<proteinExistence type="predicted"/>
<organism evidence="2 3">
    <name type="scientific">Apodospora peruviana</name>
    <dbReference type="NCBI Taxonomy" id="516989"/>
    <lineage>
        <taxon>Eukaryota</taxon>
        <taxon>Fungi</taxon>
        <taxon>Dikarya</taxon>
        <taxon>Ascomycota</taxon>
        <taxon>Pezizomycotina</taxon>
        <taxon>Sordariomycetes</taxon>
        <taxon>Sordariomycetidae</taxon>
        <taxon>Sordariales</taxon>
        <taxon>Lasiosphaeriaceae</taxon>
        <taxon>Apodospora</taxon>
    </lineage>
</organism>
<dbReference type="AlphaFoldDB" id="A0AAE0HWK7"/>
<evidence type="ECO:0000313" key="3">
    <source>
        <dbReference type="Proteomes" id="UP001283341"/>
    </source>
</evidence>
<feature type="compositionally biased region" description="Basic and acidic residues" evidence="1">
    <location>
        <begin position="413"/>
        <end position="426"/>
    </location>
</feature>
<accession>A0AAE0HWK7</accession>
<name>A0AAE0HWK7_9PEZI</name>
<dbReference type="EMBL" id="JAUEDM010000007">
    <property type="protein sequence ID" value="KAK3314081.1"/>
    <property type="molecule type" value="Genomic_DNA"/>
</dbReference>
<comment type="caution">
    <text evidence="2">The sequence shown here is derived from an EMBL/GenBank/DDBJ whole genome shotgun (WGS) entry which is preliminary data.</text>
</comment>
<reference evidence="2" key="2">
    <citation type="submission" date="2023-06" db="EMBL/GenBank/DDBJ databases">
        <authorList>
            <consortium name="Lawrence Berkeley National Laboratory"/>
            <person name="Haridas S."/>
            <person name="Hensen N."/>
            <person name="Bonometti L."/>
            <person name="Westerberg I."/>
            <person name="Brannstrom I.O."/>
            <person name="Guillou S."/>
            <person name="Cros-Aarteil S."/>
            <person name="Calhoun S."/>
            <person name="Kuo A."/>
            <person name="Mondo S."/>
            <person name="Pangilinan J."/>
            <person name="Riley R."/>
            <person name="Labutti K."/>
            <person name="Andreopoulos B."/>
            <person name="Lipzen A."/>
            <person name="Chen C."/>
            <person name="Yanf M."/>
            <person name="Daum C."/>
            <person name="Ng V."/>
            <person name="Clum A."/>
            <person name="Steindorff A."/>
            <person name="Ohm R."/>
            <person name="Martin F."/>
            <person name="Silar P."/>
            <person name="Natvig D."/>
            <person name="Lalanne C."/>
            <person name="Gautier V."/>
            <person name="Ament-Velasquez S.L."/>
            <person name="Kruys A."/>
            <person name="Hutchinson M.I."/>
            <person name="Powell A.J."/>
            <person name="Barry K."/>
            <person name="Miller A.N."/>
            <person name="Grigoriev I.V."/>
            <person name="Debuchy R."/>
            <person name="Gladieux P."/>
            <person name="Thoren M.H."/>
            <person name="Johannesson H."/>
        </authorList>
    </citation>
    <scope>NUCLEOTIDE SEQUENCE</scope>
    <source>
        <strain evidence="2">CBS 118394</strain>
    </source>
</reference>
<evidence type="ECO:0000256" key="1">
    <source>
        <dbReference type="SAM" id="MobiDB-lite"/>
    </source>
</evidence>
<feature type="compositionally biased region" description="Polar residues" evidence="1">
    <location>
        <begin position="403"/>
        <end position="412"/>
    </location>
</feature>
<protein>
    <submittedName>
        <fullName evidence="2">Uncharacterized protein</fullName>
    </submittedName>
</protein>
<reference evidence="2" key="1">
    <citation type="journal article" date="2023" name="Mol. Phylogenet. Evol.">
        <title>Genome-scale phylogeny and comparative genomics of the fungal order Sordariales.</title>
        <authorList>
            <person name="Hensen N."/>
            <person name="Bonometti L."/>
            <person name="Westerberg I."/>
            <person name="Brannstrom I.O."/>
            <person name="Guillou S."/>
            <person name="Cros-Aarteil S."/>
            <person name="Calhoun S."/>
            <person name="Haridas S."/>
            <person name="Kuo A."/>
            <person name="Mondo S."/>
            <person name="Pangilinan J."/>
            <person name="Riley R."/>
            <person name="LaButti K."/>
            <person name="Andreopoulos B."/>
            <person name="Lipzen A."/>
            <person name="Chen C."/>
            <person name="Yan M."/>
            <person name="Daum C."/>
            <person name="Ng V."/>
            <person name="Clum A."/>
            <person name="Steindorff A."/>
            <person name="Ohm R.A."/>
            <person name="Martin F."/>
            <person name="Silar P."/>
            <person name="Natvig D.O."/>
            <person name="Lalanne C."/>
            <person name="Gautier V."/>
            <person name="Ament-Velasquez S.L."/>
            <person name="Kruys A."/>
            <person name="Hutchinson M.I."/>
            <person name="Powell A.J."/>
            <person name="Barry K."/>
            <person name="Miller A.N."/>
            <person name="Grigoriev I.V."/>
            <person name="Debuchy R."/>
            <person name="Gladieux P."/>
            <person name="Hiltunen Thoren M."/>
            <person name="Johannesson H."/>
        </authorList>
    </citation>
    <scope>NUCLEOTIDE SEQUENCE</scope>
    <source>
        <strain evidence="2">CBS 118394</strain>
    </source>
</reference>
<dbReference type="Proteomes" id="UP001283341">
    <property type="component" value="Unassembled WGS sequence"/>
</dbReference>
<sequence length="426" mass="48034">MTMLAETDTNPIRKFISYRDQVAYDTLDNLLLKVGERDLKIQGDLTPEEREKYGLDSNQAGDDADALRGRKIAAALKHKRLQGIDSQVKTYDFNNGETTIGVTLDEAKMAAASGKRAAELGQAAVMGGFSASNIASGLGWEKQRLASGFFSSEWLHLSAFSWGGFMPTGAKSGFSTSQNLENLIFGTSETNSLMTRYEMAWQDFYRKEQKIHEKIAKARNEDPKSLQGRLRIHCNNFSEPIRCDVNAGDKYRFTDFTIDQALVNKTALLAEENFQSQNPTTMRALYATRSDNSRTVNQDSRTPFTTEKEMLYLAHDFPAVVYSVEYAIENEFDSVLLDSKACASFSFYPFHRSLYHQAEAVLDALVWKKVKVMADFLVNRELEEEETDEEKALVSQIVPQQSHNDMVTLQADSNKDLHRLSGERKP</sequence>
<keyword evidence="3" id="KW-1185">Reference proteome</keyword>
<gene>
    <name evidence="2" type="ORF">B0H66DRAFT_482762</name>
</gene>
<feature type="region of interest" description="Disordered" evidence="1">
    <location>
        <begin position="403"/>
        <end position="426"/>
    </location>
</feature>